<evidence type="ECO:0000313" key="3">
    <source>
        <dbReference type="Proteomes" id="UP000006514"/>
    </source>
</evidence>
<keyword evidence="1" id="KW-0812">Transmembrane</keyword>
<dbReference type="EMBL" id="JH688460">
    <property type="protein sequence ID" value="EJD33064.1"/>
    <property type="molecule type" value="Genomic_DNA"/>
</dbReference>
<reference evidence="3" key="1">
    <citation type="journal article" date="2012" name="Science">
        <title>The Paleozoic origin of enzymatic lignin decomposition reconstructed from 31 fungal genomes.</title>
        <authorList>
            <person name="Floudas D."/>
            <person name="Binder M."/>
            <person name="Riley R."/>
            <person name="Barry K."/>
            <person name="Blanchette R.A."/>
            <person name="Henrissat B."/>
            <person name="Martinez A.T."/>
            <person name="Otillar R."/>
            <person name="Spatafora J.W."/>
            <person name="Yadav J.S."/>
            <person name="Aerts A."/>
            <person name="Benoit I."/>
            <person name="Boyd A."/>
            <person name="Carlson A."/>
            <person name="Copeland A."/>
            <person name="Coutinho P.M."/>
            <person name="de Vries R.P."/>
            <person name="Ferreira P."/>
            <person name="Findley K."/>
            <person name="Foster B."/>
            <person name="Gaskell J."/>
            <person name="Glotzer D."/>
            <person name="Gorecki P."/>
            <person name="Heitman J."/>
            <person name="Hesse C."/>
            <person name="Hori C."/>
            <person name="Igarashi K."/>
            <person name="Jurgens J.A."/>
            <person name="Kallen N."/>
            <person name="Kersten P."/>
            <person name="Kohler A."/>
            <person name="Kuees U."/>
            <person name="Kumar T.K.A."/>
            <person name="Kuo A."/>
            <person name="LaButti K."/>
            <person name="Larrondo L.F."/>
            <person name="Lindquist E."/>
            <person name="Ling A."/>
            <person name="Lombard V."/>
            <person name="Lucas S."/>
            <person name="Lundell T."/>
            <person name="Martin R."/>
            <person name="McLaughlin D.J."/>
            <person name="Morgenstern I."/>
            <person name="Morin E."/>
            <person name="Murat C."/>
            <person name="Nagy L.G."/>
            <person name="Nolan M."/>
            <person name="Ohm R.A."/>
            <person name="Patyshakuliyeva A."/>
            <person name="Rokas A."/>
            <person name="Ruiz-Duenas F.J."/>
            <person name="Sabat G."/>
            <person name="Salamov A."/>
            <person name="Samejima M."/>
            <person name="Schmutz J."/>
            <person name="Slot J.C."/>
            <person name="St John F."/>
            <person name="Stenlid J."/>
            <person name="Sun H."/>
            <person name="Sun S."/>
            <person name="Syed K."/>
            <person name="Tsang A."/>
            <person name="Wiebenga A."/>
            <person name="Young D."/>
            <person name="Pisabarro A."/>
            <person name="Eastwood D.C."/>
            <person name="Martin F."/>
            <person name="Cullen D."/>
            <person name="Grigoriev I.V."/>
            <person name="Hibbett D.S."/>
        </authorList>
    </citation>
    <scope>NUCLEOTIDE SEQUENCE [LARGE SCALE GENOMIC DNA]</scope>
    <source>
        <strain evidence="3">TFB10046</strain>
    </source>
</reference>
<organism evidence="2 3">
    <name type="scientific">Auricularia subglabra (strain TFB-10046 / SS5)</name>
    <name type="common">White-rot fungus</name>
    <name type="synonym">Auricularia delicata (strain TFB10046)</name>
    <dbReference type="NCBI Taxonomy" id="717982"/>
    <lineage>
        <taxon>Eukaryota</taxon>
        <taxon>Fungi</taxon>
        <taxon>Dikarya</taxon>
        <taxon>Basidiomycota</taxon>
        <taxon>Agaricomycotina</taxon>
        <taxon>Agaricomycetes</taxon>
        <taxon>Auriculariales</taxon>
        <taxon>Auriculariaceae</taxon>
        <taxon>Auricularia</taxon>
    </lineage>
</organism>
<keyword evidence="1" id="KW-1133">Transmembrane helix</keyword>
<dbReference type="AlphaFoldDB" id="J0CS31"/>
<accession>J0CS31</accession>
<protein>
    <submittedName>
        <fullName evidence="2">Uncharacterized protein</fullName>
    </submittedName>
</protein>
<gene>
    <name evidence="2" type="ORF">AURDEDRAFT_177850</name>
</gene>
<sequence>MLRPPTPVPALDAFVQYEEGRRILAPTVEREVDQLMGALGHSGLLVFFLIRWSYVYISILI</sequence>
<dbReference type="Proteomes" id="UP000006514">
    <property type="component" value="Unassembled WGS sequence"/>
</dbReference>
<dbReference type="KEGG" id="adl:AURDEDRAFT_177850"/>
<keyword evidence="1" id="KW-0472">Membrane</keyword>
<feature type="transmembrane region" description="Helical" evidence="1">
    <location>
        <begin position="38"/>
        <end position="57"/>
    </location>
</feature>
<evidence type="ECO:0000256" key="1">
    <source>
        <dbReference type="SAM" id="Phobius"/>
    </source>
</evidence>
<evidence type="ECO:0000313" key="2">
    <source>
        <dbReference type="EMBL" id="EJD33064.1"/>
    </source>
</evidence>
<dbReference type="InParanoid" id="J0CS31"/>
<keyword evidence="3" id="KW-1185">Reference proteome</keyword>
<proteinExistence type="predicted"/>
<name>J0CS31_AURST</name>